<evidence type="ECO:0000256" key="1">
    <source>
        <dbReference type="SAM" id="Phobius"/>
    </source>
</evidence>
<keyword evidence="1" id="KW-1133">Transmembrane helix</keyword>
<dbReference type="AlphaFoldDB" id="B7LIM8"/>
<gene>
    <name evidence="2" type="ordered locus">pECED1a_0080</name>
</gene>
<proteinExistence type="predicted"/>
<dbReference type="EMBL" id="CU928147">
    <property type="protein sequence ID" value="CAQ87296.1"/>
    <property type="molecule type" value="Genomic_DNA"/>
</dbReference>
<evidence type="ECO:0000313" key="2">
    <source>
        <dbReference type="EMBL" id="CAQ87296.1"/>
    </source>
</evidence>
<keyword evidence="2" id="KW-0614">Plasmid</keyword>
<reference evidence="3" key="1">
    <citation type="journal article" date="2009" name="PLoS Genet.">
        <title>Organised genome dynamics in the Escherichia coli species results in highly diverse adaptive paths.</title>
        <authorList>
            <person name="Touchon M."/>
            <person name="Hoede C."/>
            <person name="Tenaillon O."/>
            <person name="Barbe V."/>
            <person name="Baeriswyl S."/>
            <person name="Bidet P."/>
            <person name="Bingen E."/>
            <person name="Bonacorsi S."/>
            <person name="Bouchier C."/>
            <person name="Bouvet O."/>
            <person name="Calteau A."/>
            <person name="Chiapello H."/>
            <person name="Clermont O."/>
            <person name="Cruveiller S."/>
            <person name="Danchin A."/>
            <person name="Diard M."/>
            <person name="Dossat C."/>
            <person name="Karoui M.E."/>
            <person name="Frapy E."/>
            <person name="Garry L."/>
            <person name="Ghigo J.M."/>
            <person name="Gilles A.M."/>
            <person name="Johnson J."/>
            <person name="Le Bouguenec C."/>
            <person name="Lescat M."/>
            <person name="Mangenot S."/>
            <person name="Martinez-Jehanne V."/>
            <person name="Matic I."/>
            <person name="Nassif X."/>
            <person name="Oztas S."/>
            <person name="Petit M.A."/>
            <person name="Pichon C."/>
            <person name="Rouy Z."/>
            <person name="Ruf C.S."/>
            <person name="Schneider D."/>
            <person name="Tourret J."/>
            <person name="Vacherie B."/>
            <person name="Vallenet D."/>
            <person name="Medigue C."/>
            <person name="Rocha E.P.C."/>
            <person name="Denamur E."/>
        </authorList>
    </citation>
    <scope>NUCLEOTIDE SEQUENCE [LARGE SCALE GENOMIC DNA]</scope>
    <source>
        <strain evidence="3">ED1a</strain>
        <plasmid evidence="3">Plasmid pECOED</plasmid>
    </source>
</reference>
<keyword evidence="1" id="KW-0812">Transmembrane</keyword>
<dbReference type="Proteomes" id="UP000000748">
    <property type="component" value="Plasmid pECOED"/>
</dbReference>
<protein>
    <submittedName>
        <fullName evidence="2">Uncharacterized protein</fullName>
    </submittedName>
</protein>
<organism evidence="2 3">
    <name type="scientific">Escherichia coli O81 (strain ED1a)</name>
    <dbReference type="NCBI Taxonomy" id="585397"/>
    <lineage>
        <taxon>Bacteria</taxon>
        <taxon>Pseudomonadati</taxon>
        <taxon>Pseudomonadota</taxon>
        <taxon>Gammaproteobacteria</taxon>
        <taxon>Enterobacterales</taxon>
        <taxon>Enterobacteriaceae</taxon>
        <taxon>Escherichia</taxon>
    </lineage>
</organism>
<feature type="transmembrane region" description="Helical" evidence="1">
    <location>
        <begin position="14"/>
        <end position="40"/>
    </location>
</feature>
<evidence type="ECO:0000313" key="3">
    <source>
        <dbReference type="Proteomes" id="UP000000748"/>
    </source>
</evidence>
<accession>B7LIM8</accession>
<name>B7LIM8_ECO81</name>
<geneLocation type="plasmid" evidence="2 3">
    <name>pECOED</name>
</geneLocation>
<keyword evidence="1" id="KW-0472">Membrane</keyword>
<sequence length="86" mass="9400">MPQVMLTYSKIDSYIIPVTASFIGLPVTINGIGTLVLSVCDVNKGKINQHVWQDLGIHINIHRSESIKNVGNPGTIFCAAHICFHV</sequence>